<dbReference type="PROSITE" id="PS50222">
    <property type="entry name" value="EF_HAND_2"/>
    <property type="match status" value="2"/>
</dbReference>
<evidence type="ECO:0000259" key="4">
    <source>
        <dbReference type="PROSITE" id="PS50222"/>
    </source>
</evidence>
<keyword evidence="2" id="KW-0677">Repeat</keyword>
<name>A0A7S2D3Y2_9STRA</name>
<accession>A0A7S2D3Y2</accession>
<dbReference type="Pfam" id="PF13499">
    <property type="entry name" value="EF-hand_7"/>
    <property type="match status" value="1"/>
</dbReference>
<dbReference type="AlphaFoldDB" id="A0A7S2D3Y2"/>
<evidence type="ECO:0000256" key="3">
    <source>
        <dbReference type="ARBA" id="ARBA00022837"/>
    </source>
</evidence>
<dbReference type="CDD" id="cd00051">
    <property type="entry name" value="EFh"/>
    <property type="match status" value="1"/>
</dbReference>
<sequence>MNRPYYHNTLNGESTWKMPNSIKFWMSEELNIQLLEKFSQADIAELEDKFSHMDLDCSGTIDEDELRMILEGMGERVSEARLKALIGEVDTDGSGEIDFDEFCIMMLTLMASDQSKSSSHYTGSWGRIQSGISNNQAREGEADLLKARYERNMRAKERRLKRRRYPHGRYCLCGCRQFDPALPKPRSCWFYMCLCGCFCLPCLPCTYFRGRKHIFPRISKADAVRKRTRAAEKKAEVRLL</sequence>
<gene>
    <name evidence="5" type="ORF">DSPE1174_LOCUS18793</name>
</gene>
<feature type="domain" description="EF-hand" evidence="4">
    <location>
        <begin position="41"/>
        <end position="76"/>
    </location>
</feature>
<feature type="domain" description="EF-hand" evidence="4">
    <location>
        <begin position="77"/>
        <end position="112"/>
    </location>
</feature>
<dbReference type="InterPro" id="IPR018247">
    <property type="entry name" value="EF_Hand_1_Ca_BS"/>
</dbReference>
<organism evidence="5">
    <name type="scientific">Octactis speculum</name>
    <dbReference type="NCBI Taxonomy" id="3111310"/>
    <lineage>
        <taxon>Eukaryota</taxon>
        <taxon>Sar</taxon>
        <taxon>Stramenopiles</taxon>
        <taxon>Ochrophyta</taxon>
        <taxon>Dictyochophyceae</taxon>
        <taxon>Dictyochales</taxon>
        <taxon>Dictyochaceae</taxon>
        <taxon>Octactis</taxon>
    </lineage>
</organism>
<evidence type="ECO:0000313" key="5">
    <source>
        <dbReference type="EMBL" id="CAD9442306.1"/>
    </source>
</evidence>
<dbReference type="InterPro" id="IPR011992">
    <property type="entry name" value="EF-hand-dom_pair"/>
</dbReference>
<comment type="similarity">
    <text evidence="1">Belongs to the centrin family.</text>
</comment>
<dbReference type="CDD" id="cd00201">
    <property type="entry name" value="WW"/>
    <property type="match status" value="1"/>
</dbReference>
<dbReference type="EMBL" id="HBGS01036296">
    <property type="protein sequence ID" value="CAD9442306.1"/>
    <property type="molecule type" value="Transcribed_RNA"/>
</dbReference>
<dbReference type="PANTHER" id="PTHR23050">
    <property type="entry name" value="CALCIUM BINDING PROTEIN"/>
    <property type="match status" value="1"/>
</dbReference>
<dbReference type="InterPro" id="IPR050145">
    <property type="entry name" value="Centrin_CML-like"/>
</dbReference>
<dbReference type="GO" id="GO:0043226">
    <property type="term" value="C:organelle"/>
    <property type="evidence" value="ECO:0007669"/>
    <property type="project" value="UniProtKB-ARBA"/>
</dbReference>
<dbReference type="PROSITE" id="PS00018">
    <property type="entry name" value="EF_HAND_1"/>
    <property type="match status" value="2"/>
</dbReference>
<keyword evidence="3" id="KW-0106">Calcium</keyword>
<dbReference type="InterPro" id="IPR001202">
    <property type="entry name" value="WW_dom"/>
</dbReference>
<reference evidence="5" key="1">
    <citation type="submission" date="2021-01" db="EMBL/GenBank/DDBJ databases">
        <authorList>
            <person name="Corre E."/>
            <person name="Pelletier E."/>
            <person name="Niang G."/>
            <person name="Scheremetjew M."/>
            <person name="Finn R."/>
            <person name="Kale V."/>
            <person name="Holt S."/>
            <person name="Cochrane G."/>
            <person name="Meng A."/>
            <person name="Brown T."/>
            <person name="Cohen L."/>
        </authorList>
    </citation>
    <scope>NUCLEOTIDE SEQUENCE</scope>
    <source>
        <strain evidence="5">CCMP1381</strain>
    </source>
</reference>
<evidence type="ECO:0000256" key="1">
    <source>
        <dbReference type="ARBA" id="ARBA00005253"/>
    </source>
</evidence>
<dbReference type="FunFam" id="1.10.238.10:FF:000178">
    <property type="entry name" value="Calmodulin-2 A"/>
    <property type="match status" value="1"/>
</dbReference>
<evidence type="ECO:0000256" key="2">
    <source>
        <dbReference type="ARBA" id="ARBA00022737"/>
    </source>
</evidence>
<dbReference type="SMART" id="SM00054">
    <property type="entry name" value="EFh"/>
    <property type="match status" value="2"/>
</dbReference>
<dbReference type="InterPro" id="IPR002048">
    <property type="entry name" value="EF_hand_dom"/>
</dbReference>
<protein>
    <recommendedName>
        <fullName evidence="4">EF-hand domain-containing protein</fullName>
    </recommendedName>
</protein>
<dbReference type="Gene3D" id="1.10.238.10">
    <property type="entry name" value="EF-hand"/>
    <property type="match status" value="1"/>
</dbReference>
<dbReference type="GO" id="GO:0005509">
    <property type="term" value="F:calcium ion binding"/>
    <property type="evidence" value="ECO:0007669"/>
    <property type="project" value="InterPro"/>
</dbReference>
<dbReference type="SUPFAM" id="SSF47473">
    <property type="entry name" value="EF-hand"/>
    <property type="match status" value="1"/>
</dbReference>
<proteinExistence type="inferred from homology"/>